<feature type="region of interest" description="Disordered" evidence="1">
    <location>
        <begin position="64"/>
        <end position="96"/>
    </location>
</feature>
<comment type="caution">
    <text evidence="2">The sequence shown here is derived from an EMBL/GenBank/DDBJ whole genome shotgun (WGS) entry which is preliminary data.</text>
</comment>
<dbReference type="AlphaFoldDB" id="A0A8T0VET0"/>
<keyword evidence="3" id="KW-1185">Reference proteome</keyword>
<sequence>MATPPGSFTDGSCFFNGSIGGFFGSTGQSPVAQPWNPQSSDPAIYNPNLSQHFNFVGEPSQFAPLKPPQSSQDFQLEEEFSNPNSSRDNTYVNVDSSDEAPGIEKRIFWTQEDVRMMSSWLLNSTDSTIGADRKNDQYWTDKAHVLCIKDNEKLNLGPFVLMEVWNTLKTKAKWITYKNGLKAARKRKGLGKEKEVEDSSPLDLKYAKSKEVDHIDLEELDKFGKIQCEEHANRLKVLEVQKKLAHLAAKDQKVAAEIQREARKYELETKMSDTYNCLVSGRFFEVR</sequence>
<reference evidence="2" key="1">
    <citation type="submission" date="2020-05" db="EMBL/GenBank/DDBJ databases">
        <title>WGS assembly of Panicum virgatum.</title>
        <authorList>
            <person name="Lovell J.T."/>
            <person name="Jenkins J."/>
            <person name="Shu S."/>
            <person name="Juenger T.E."/>
            <person name="Schmutz J."/>
        </authorList>
    </citation>
    <scope>NUCLEOTIDE SEQUENCE</scope>
    <source>
        <strain evidence="2">AP13</strain>
    </source>
</reference>
<name>A0A8T0VET0_PANVG</name>
<accession>A0A8T0VET0</accession>
<protein>
    <recommendedName>
        <fullName evidence="4">No apical meristem-associated C-terminal domain-containing protein</fullName>
    </recommendedName>
</protein>
<evidence type="ECO:0000313" key="2">
    <source>
        <dbReference type="EMBL" id="KAG2632955.1"/>
    </source>
</evidence>
<evidence type="ECO:0000313" key="3">
    <source>
        <dbReference type="Proteomes" id="UP000823388"/>
    </source>
</evidence>
<gene>
    <name evidence="2" type="ORF">PVAP13_2NG133503</name>
</gene>
<dbReference type="PANTHER" id="PTHR45224">
    <property type="entry name" value="OS01G0527900 PROTEIN-RELATED"/>
    <property type="match status" value="1"/>
</dbReference>
<dbReference type="Proteomes" id="UP000823388">
    <property type="component" value="Chromosome 2N"/>
</dbReference>
<dbReference type="EMBL" id="CM029040">
    <property type="protein sequence ID" value="KAG2632955.1"/>
    <property type="molecule type" value="Genomic_DNA"/>
</dbReference>
<feature type="compositionally biased region" description="Polar residues" evidence="1">
    <location>
        <begin position="81"/>
        <end position="95"/>
    </location>
</feature>
<proteinExistence type="predicted"/>
<evidence type="ECO:0000256" key="1">
    <source>
        <dbReference type="SAM" id="MobiDB-lite"/>
    </source>
</evidence>
<organism evidence="2 3">
    <name type="scientific">Panicum virgatum</name>
    <name type="common">Blackwell switchgrass</name>
    <dbReference type="NCBI Taxonomy" id="38727"/>
    <lineage>
        <taxon>Eukaryota</taxon>
        <taxon>Viridiplantae</taxon>
        <taxon>Streptophyta</taxon>
        <taxon>Embryophyta</taxon>
        <taxon>Tracheophyta</taxon>
        <taxon>Spermatophyta</taxon>
        <taxon>Magnoliopsida</taxon>
        <taxon>Liliopsida</taxon>
        <taxon>Poales</taxon>
        <taxon>Poaceae</taxon>
        <taxon>PACMAD clade</taxon>
        <taxon>Panicoideae</taxon>
        <taxon>Panicodae</taxon>
        <taxon>Paniceae</taxon>
        <taxon>Panicinae</taxon>
        <taxon>Panicum</taxon>
        <taxon>Panicum sect. Hiantes</taxon>
    </lineage>
</organism>
<evidence type="ECO:0008006" key="4">
    <source>
        <dbReference type="Google" id="ProtNLM"/>
    </source>
</evidence>
<dbReference type="PANTHER" id="PTHR45224:SF3">
    <property type="entry name" value="OS11G0506300 PROTEIN"/>
    <property type="match status" value="1"/>
</dbReference>